<dbReference type="SUPFAM" id="SSF46785">
    <property type="entry name" value="Winged helix' DNA-binding domain"/>
    <property type="match status" value="1"/>
</dbReference>
<dbReference type="PROSITE" id="PS50995">
    <property type="entry name" value="HTH_MARR_2"/>
    <property type="match status" value="1"/>
</dbReference>
<dbReference type="Pfam" id="PF12802">
    <property type="entry name" value="MarR_2"/>
    <property type="match status" value="1"/>
</dbReference>
<keyword evidence="3" id="KW-1185">Reference proteome</keyword>
<feature type="domain" description="HTH marR-type" evidence="1">
    <location>
        <begin position="14"/>
        <end position="150"/>
    </location>
</feature>
<organism evidence="2 3">
    <name type="scientific">Kineosporia mesophila</name>
    <dbReference type="NCBI Taxonomy" id="566012"/>
    <lineage>
        <taxon>Bacteria</taxon>
        <taxon>Bacillati</taxon>
        <taxon>Actinomycetota</taxon>
        <taxon>Actinomycetes</taxon>
        <taxon>Kineosporiales</taxon>
        <taxon>Kineosporiaceae</taxon>
        <taxon>Kineosporia</taxon>
    </lineage>
</organism>
<dbReference type="InterPro" id="IPR039422">
    <property type="entry name" value="MarR/SlyA-like"/>
</dbReference>
<evidence type="ECO:0000313" key="2">
    <source>
        <dbReference type="EMBL" id="GAA3602832.1"/>
    </source>
</evidence>
<evidence type="ECO:0000259" key="1">
    <source>
        <dbReference type="PROSITE" id="PS50995"/>
    </source>
</evidence>
<accession>A0ABP6ZCI6</accession>
<evidence type="ECO:0000313" key="3">
    <source>
        <dbReference type="Proteomes" id="UP001501074"/>
    </source>
</evidence>
<dbReference type="PANTHER" id="PTHR33164">
    <property type="entry name" value="TRANSCRIPTIONAL REGULATOR, MARR FAMILY"/>
    <property type="match status" value="1"/>
</dbReference>
<reference evidence="3" key="1">
    <citation type="journal article" date="2019" name="Int. J. Syst. Evol. Microbiol.">
        <title>The Global Catalogue of Microorganisms (GCM) 10K type strain sequencing project: providing services to taxonomists for standard genome sequencing and annotation.</title>
        <authorList>
            <consortium name="The Broad Institute Genomics Platform"/>
            <consortium name="The Broad Institute Genome Sequencing Center for Infectious Disease"/>
            <person name="Wu L."/>
            <person name="Ma J."/>
        </authorList>
    </citation>
    <scope>NUCLEOTIDE SEQUENCE [LARGE SCALE GENOMIC DNA]</scope>
    <source>
        <strain evidence="3">JCM 16902</strain>
    </source>
</reference>
<sequence>MQKDGRARSLEADDDELWRSFGRLMQRLPREIDEDMMRETGLTMTEFAVLHALSAQAGGTLRVTGIAADIGLSSSRVSRVVTALSARGWCRRTVDSSDGRAALAELTSSGRAKVEEALPHHTVLARRRILDHIPSGERDIVLRALKTILEAPQ</sequence>
<dbReference type="PANTHER" id="PTHR33164:SF99">
    <property type="entry name" value="MARR FAMILY REGULATORY PROTEIN"/>
    <property type="match status" value="1"/>
</dbReference>
<dbReference type="SMART" id="SM00347">
    <property type="entry name" value="HTH_MARR"/>
    <property type="match status" value="1"/>
</dbReference>
<dbReference type="InterPro" id="IPR000835">
    <property type="entry name" value="HTH_MarR-typ"/>
</dbReference>
<comment type="caution">
    <text evidence="2">The sequence shown here is derived from an EMBL/GenBank/DDBJ whole genome shotgun (WGS) entry which is preliminary data.</text>
</comment>
<proteinExistence type="predicted"/>
<dbReference type="InterPro" id="IPR036390">
    <property type="entry name" value="WH_DNA-bd_sf"/>
</dbReference>
<name>A0ABP6ZCI6_9ACTN</name>
<dbReference type="Gene3D" id="1.10.10.10">
    <property type="entry name" value="Winged helix-like DNA-binding domain superfamily/Winged helix DNA-binding domain"/>
    <property type="match status" value="1"/>
</dbReference>
<dbReference type="RefSeq" id="WP_345718634.1">
    <property type="nucleotide sequence ID" value="NZ_BAAAZO010000002.1"/>
</dbReference>
<gene>
    <name evidence="2" type="ORF">GCM10022223_18250</name>
</gene>
<protein>
    <recommendedName>
        <fullName evidence="1">HTH marR-type domain-containing protein</fullName>
    </recommendedName>
</protein>
<dbReference type="EMBL" id="BAAAZO010000002">
    <property type="protein sequence ID" value="GAA3602832.1"/>
    <property type="molecule type" value="Genomic_DNA"/>
</dbReference>
<dbReference type="InterPro" id="IPR036388">
    <property type="entry name" value="WH-like_DNA-bd_sf"/>
</dbReference>
<dbReference type="Proteomes" id="UP001501074">
    <property type="component" value="Unassembled WGS sequence"/>
</dbReference>